<evidence type="ECO:0000259" key="5">
    <source>
        <dbReference type="Pfam" id="PF00171"/>
    </source>
</evidence>
<comment type="similarity">
    <text evidence="1 4">Belongs to the aldehyde dehydrogenase family.</text>
</comment>
<evidence type="ECO:0000313" key="7">
    <source>
        <dbReference type="Proteomes" id="UP000176562"/>
    </source>
</evidence>
<dbReference type="AlphaFoldDB" id="A0A1D9MDS6"/>
<dbReference type="GO" id="GO:0016620">
    <property type="term" value="F:oxidoreductase activity, acting on the aldehyde or oxo group of donors, NAD or NADP as acceptor"/>
    <property type="evidence" value="ECO:0007669"/>
    <property type="project" value="InterPro"/>
</dbReference>
<dbReference type="Gene3D" id="3.40.309.10">
    <property type="entry name" value="Aldehyde Dehydrogenase, Chain A, domain 2"/>
    <property type="match status" value="1"/>
</dbReference>
<dbReference type="RefSeq" id="WP_071166555.1">
    <property type="nucleotide sequence ID" value="NZ_CP017781.1"/>
</dbReference>
<dbReference type="KEGG" id="rhp:LPB142_12290"/>
<dbReference type="PROSITE" id="PS00687">
    <property type="entry name" value="ALDEHYDE_DEHYDR_GLU"/>
    <property type="match status" value="1"/>
</dbReference>
<dbReference type="CDD" id="cd07102">
    <property type="entry name" value="ALDH_EDX86601"/>
    <property type="match status" value="1"/>
</dbReference>
<keyword evidence="2 4" id="KW-0560">Oxidoreductase</keyword>
<evidence type="ECO:0000256" key="1">
    <source>
        <dbReference type="ARBA" id="ARBA00009986"/>
    </source>
</evidence>
<dbReference type="Proteomes" id="UP000176562">
    <property type="component" value="Chromosome"/>
</dbReference>
<feature type="active site" evidence="3">
    <location>
        <position position="230"/>
    </location>
</feature>
<evidence type="ECO:0000256" key="2">
    <source>
        <dbReference type="ARBA" id="ARBA00023002"/>
    </source>
</evidence>
<dbReference type="FunFam" id="3.40.309.10:FF:000009">
    <property type="entry name" value="Aldehyde dehydrogenase A"/>
    <property type="match status" value="1"/>
</dbReference>
<dbReference type="InterPro" id="IPR015590">
    <property type="entry name" value="Aldehyde_DH_dom"/>
</dbReference>
<keyword evidence="7" id="KW-1185">Reference proteome</keyword>
<dbReference type="InterPro" id="IPR029510">
    <property type="entry name" value="Ald_DH_CS_GLU"/>
</dbReference>
<accession>A0A1D9MDS6</accession>
<sequence>MTKMIQCISPVDGRVYAERAGLSLAEAEALIARARVAQADWAARPLEERIALVKAGIAQLNEMKDQVVEELAWQMGRPTRFGGEFGGVNDRTAYMAEIAPSALAPMVVEDSERFRRLIAREPVGVVFIIAPWNYPYLTTVNTLVPALIAGNAVVLKHATQTMLVGERLVEAFAAAGLPEDLFLNVNLTHEVTEALIQARAFNFINFTGSVGGGQAIERAAAGTFTGLGLELGGKDPGYVMDDADLDAAVDSLMDGAMFNAGQCCCGIERIYVHESLYDAFVEKAVAWVKTLKLGNPFEPESTLGPMANKRFARVVRDQIAEAVAEGAVPLIAPALFPADDGEAYLAPQILVNVNHEMRVMREESFGPVVGIMSVKDDAEAIAAMNDSPYGLTCSLWTADPARAEAVGAQLQTGTVFMNRCDYLDPALCWTGCKDTGRGGSLSVLGYYAVTRPKSYHLKKVTK</sequence>
<dbReference type="InterPro" id="IPR016161">
    <property type="entry name" value="Ald_DH/histidinol_DH"/>
</dbReference>
<name>A0A1D9MDS6_9RHOB</name>
<gene>
    <name evidence="6" type="ORF">LPB142_12290</name>
</gene>
<dbReference type="InterPro" id="IPR016162">
    <property type="entry name" value="Ald_DH_N"/>
</dbReference>
<evidence type="ECO:0000256" key="3">
    <source>
        <dbReference type="PROSITE-ProRule" id="PRU10007"/>
    </source>
</evidence>
<dbReference type="Gene3D" id="3.40.605.10">
    <property type="entry name" value="Aldehyde Dehydrogenase, Chain A, domain 1"/>
    <property type="match status" value="1"/>
</dbReference>
<evidence type="ECO:0000313" key="6">
    <source>
        <dbReference type="EMBL" id="AOZ70006.1"/>
    </source>
</evidence>
<dbReference type="SUPFAM" id="SSF53720">
    <property type="entry name" value="ALDH-like"/>
    <property type="match status" value="1"/>
</dbReference>
<protein>
    <submittedName>
        <fullName evidence="6">Aldehyde dehydrogenase</fullName>
    </submittedName>
</protein>
<dbReference type="EMBL" id="CP017781">
    <property type="protein sequence ID" value="AOZ70006.1"/>
    <property type="molecule type" value="Genomic_DNA"/>
</dbReference>
<dbReference type="Pfam" id="PF00171">
    <property type="entry name" value="Aldedh"/>
    <property type="match status" value="1"/>
</dbReference>
<dbReference type="PANTHER" id="PTHR11699">
    <property type="entry name" value="ALDEHYDE DEHYDROGENASE-RELATED"/>
    <property type="match status" value="1"/>
</dbReference>
<dbReference type="InterPro" id="IPR016163">
    <property type="entry name" value="Ald_DH_C"/>
</dbReference>
<organism evidence="6 7">
    <name type="scientific">Rhodobacter xanthinilyticus</name>
    <dbReference type="NCBI Taxonomy" id="1850250"/>
    <lineage>
        <taxon>Bacteria</taxon>
        <taxon>Pseudomonadati</taxon>
        <taxon>Pseudomonadota</taxon>
        <taxon>Alphaproteobacteria</taxon>
        <taxon>Rhodobacterales</taxon>
        <taxon>Rhodobacter group</taxon>
        <taxon>Rhodobacter</taxon>
    </lineage>
</organism>
<dbReference type="STRING" id="1850250.LPB142_12290"/>
<reference evidence="6 7" key="1">
    <citation type="submission" date="2016-10" db="EMBL/GenBank/DDBJ databases">
        <title>Rhodobacter sp. LPB0142, isolated from sea water.</title>
        <authorList>
            <person name="Kim E."/>
            <person name="Yi H."/>
        </authorList>
    </citation>
    <scope>NUCLEOTIDE SEQUENCE [LARGE SCALE GENOMIC DNA]</scope>
    <source>
        <strain evidence="6 7">LPB0142</strain>
    </source>
</reference>
<proteinExistence type="inferred from homology"/>
<evidence type="ECO:0000256" key="4">
    <source>
        <dbReference type="RuleBase" id="RU003345"/>
    </source>
</evidence>
<feature type="domain" description="Aldehyde dehydrogenase" evidence="5">
    <location>
        <begin position="3"/>
        <end position="453"/>
    </location>
</feature>